<dbReference type="EMBL" id="QJKJ01011949">
    <property type="protein sequence ID" value="RDX69825.1"/>
    <property type="molecule type" value="Genomic_DNA"/>
</dbReference>
<reference evidence="1" key="1">
    <citation type="submission" date="2018-05" db="EMBL/GenBank/DDBJ databases">
        <title>Draft genome of Mucuna pruriens seed.</title>
        <authorList>
            <person name="Nnadi N.E."/>
            <person name="Vos R."/>
            <person name="Hasami M.H."/>
            <person name="Devisetty U.K."/>
            <person name="Aguiy J.C."/>
        </authorList>
    </citation>
    <scope>NUCLEOTIDE SEQUENCE [LARGE SCALE GENOMIC DNA]</scope>
    <source>
        <strain evidence="1">JCA_2017</strain>
    </source>
</reference>
<accession>A0A371EUT3</accession>
<protein>
    <submittedName>
        <fullName evidence="1">Uncharacterized protein</fullName>
    </submittedName>
</protein>
<proteinExistence type="predicted"/>
<feature type="non-terminal residue" evidence="1">
    <location>
        <position position="1"/>
    </location>
</feature>
<evidence type="ECO:0000313" key="2">
    <source>
        <dbReference type="Proteomes" id="UP000257109"/>
    </source>
</evidence>
<dbReference type="AlphaFoldDB" id="A0A371EUT3"/>
<dbReference type="Proteomes" id="UP000257109">
    <property type="component" value="Unassembled WGS sequence"/>
</dbReference>
<keyword evidence="2" id="KW-1185">Reference proteome</keyword>
<name>A0A371EUT3_MUCPR</name>
<organism evidence="1 2">
    <name type="scientific">Mucuna pruriens</name>
    <name type="common">Velvet bean</name>
    <name type="synonym">Dolichos pruriens</name>
    <dbReference type="NCBI Taxonomy" id="157652"/>
    <lineage>
        <taxon>Eukaryota</taxon>
        <taxon>Viridiplantae</taxon>
        <taxon>Streptophyta</taxon>
        <taxon>Embryophyta</taxon>
        <taxon>Tracheophyta</taxon>
        <taxon>Spermatophyta</taxon>
        <taxon>Magnoliopsida</taxon>
        <taxon>eudicotyledons</taxon>
        <taxon>Gunneridae</taxon>
        <taxon>Pentapetalae</taxon>
        <taxon>rosids</taxon>
        <taxon>fabids</taxon>
        <taxon>Fabales</taxon>
        <taxon>Fabaceae</taxon>
        <taxon>Papilionoideae</taxon>
        <taxon>50 kb inversion clade</taxon>
        <taxon>NPAAA clade</taxon>
        <taxon>indigoferoid/millettioid clade</taxon>
        <taxon>Phaseoleae</taxon>
        <taxon>Mucuna</taxon>
    </lineage>
</organism>
<sequence>MRLLSGPPPLLYELPRQRLEYRQSPPRPIGNCEFLHNGGCFPNTTPGLGLAKWGGGHTSWLCLRGVAAELSKVVVLPLPSSEEDFMLKPCSASEQVYIGSKEGKGSFFYIYETQLWNLGVSLPFDKFDVDVLRTLDVAPSQHTPTSWHASLQGDLSLPTYGAHRGQGLSKTCLFTAYSTSYKGFEGQFVRVRAGR</sequence>
<evidence type="ECO:0000313" key="1">
    <source>
        <dbReference type="EMBL" id="RDX69825.1"/>
    </source>
</evidence>
<gene>
    <name evidence="1" type="ORF">CR513_51008</name>
</gene>
<comment type="caution">
    <text evidence="1">The sequence shown here is derived from an EMBL/GenBank/DDBJ whole genome shotgun (WGS) entry which is preliminary data.</text>
</comment>
<dbReference type="OrthoDB" id="1459528at2759"/>